<dbReference type="Pfam" id="PF00135">
    <property type="entry name" value="COesterase"/>
    <property type="match status" value="1"/>
</dbReference>
<sequence length="748" mass="83895">MEEESEKISLTKNENPETKAEVIDHAIDDNKENVTAESTLIQIENNKEEKKSKIFSFFERKKVSASENIEDASETQSSGFKFSKLFKKDATLKPKTDAEEGLKSTSEQLPPPTTEDAEEKEKPKRNYLPSLSGLVNKFRRGRYEVTENIELNNEPKAGLASMETLDDSTKDPWTPENGKESPTELNGSSKKPADSEEKATDVPDSNAPAKEETSLWQLAQNYECSIDDVALFGGIITFIFLVLLIVFFTLTTSPKLPISAPVRNGKVLASTSCGYVEGLIEDHSAIAFRGVPYAKPPINERRFENAEIIDDIKYCWNGTLEAHNSTQPCLQYDRNGNITGIEDCLTLDILTPEVRYINLLPVIVEIGADSFLGGSPGILTPSSKYARSKSVIFVRPNFRLNVFGFLALESISNSSKIPTSGNYALSDIIAALEWINLNIHHFGGDKNQITLFGYRAGATLVTALSSSQKAKGLFSRIWASSGSYHFPGNDLKESELANYADYGISFPDCKDKKCWQEKKTSDLMKMIPESWKRKFDSLPEINESSVKYHDWLVLDGVILKRHVEDSWKQSTGLSKIVTGTTAHSIFDPAKQSSFAKNFTEEDIENLIKNSIIGERNLTDEVFKRYSKTKEGLISMISDIRTVCPLSVQARSYPDITFYVVTQTGDENLSSVDVDVQAILGRYHAATPEKRRYLDAISKLFYYYVYHGKINHSTHKKVLEIEQDVESKDAYKHCDFWIAQNIVPHFAAH</sequence>
<keyword evidence="3" id="KW-0812">Transmembrane</keyword>
<keyword evidence="6" id="KW-1185">Reference proteome</keyword>
<proteinExistence type="predicted"/>
<feature type="region of interest" description="Disordered" evidence="2">
    <location>
        <begin position="1"/>
        <end position="20"/>
    </location>
</feature>
<comment type="caution">
    <text evidence="5">The sequence shown here is derived from an EMBL/GenBank/DDBJ whole genome shotgun (WGS) entry which is preliminary data.</text>
</comment>
<feature type="region of interest" description="Disordered" evidence="2">
    <location>
        <begin position="154"/>
        <end position="209"/>
    </location>
</feature>
<dbReference type="InterPro" id="IPR002018">
    <property type="entry name" value="CarbesteraseB"/>
</dbReference>
<keyword evidence="3" id="KW-0472">Membrane</keyword>
<accession>A0A9J6CJ65</accession>
<dbReference type="InterPro" id="IPR029058">
    <property type="entry name" value="AB_hydrolase_fold"/>
</dbReference>
<dbReference type="PANTHER" id="PTHR11559">
    <property type="entry name" value="CARBOXYLESTERASE"/>
    <property type="match status" value="1"/>
</dbReference>
<dbReference type="PROSITE" id="PS00941">
    <property type="entry name" value="CARBOXYLESTERASE_B_2"/>
    <property type="match status" value="1"/>
</dbReference>
<evidence type="ECO:0000313" key="5">
    <source>
        <dbReference type="EMBL" id="KAG5682036.1"/>
    </source>
</evidence>
<dbReference type="Proteomes" id="UP001107558">
    <property type="component" value="Chromosome 1"/>
</dbReference>
<evidence type="ECO:0000256" key="3">
    <source>
        <dbReference type="SAM" id="Phobius"/>
    </source>
</evidence>
<feature type="transmembrane region" description="Helical" evidence="3">
    <location>
        <begin position="229"/>
        <end position="250"/>
    </location>
</feature>
<organism evidence="5 6">
    <name type="scientific">Polypedilum vanderplanki</name>
    <name type="common">Sleeping chironomid midge</name>
    <dbReference type="NCBI Taxonomy" id="319348"/>
    <lineage>
        <taxon>Eukaryota</taxon>
        <taxon>Metazoa</taxon>
        <taxon>Ecdysozoa</taxon>
        <taxon>Arthropoda</taxon>
        <taxon>Hexapoda</taxon>
        <taxon>Insecta</taxon>
        <taxon>Pterygota</taxon>
        <taxon>Neoptera</taxon>
        <taxon>Endopterygota</taxon>
        <taxon>Diptera</taxon>
        <taxon>Nematocera</taxon>
        <taxon>Chironomoidea</taxon>
        <taxon>Chironomidae</taxon>
        <taxon>Chironominae</taxon>
        <taxon>Polypedilum</taxon>
        <taxon>Polypedilum</taxon>
    </lineage>
</organism>
<feature type="domain" description="Carboxylesterase type B" evidence="4">
    <location>
        <begin position="270"/>
        <end position="652"/>
    </location>
</feature>
<name>A0A9J6CJ65_POLVA</name>
<protein>
    <recommendedName>
        <fullName evidence="4">Carboxylesterase type B domain-containing protein</fullName>
    </recommendedName>
</protein>
<dbReference type="InterPro" id="IPR050309">
    <property type="entry name" value="Type-B_Carboxylest/Lipase"/>
</dbReference>
<gene>
    <name evidence="5" type="ORF">PVAND_011428</name>
</gene>
<feature type="region of interest" description="Disordered" evidence="2">
    <location>
        <begin position="91"/>
        <end position="129"/>
    </location>
</feature>
<dbReference type="OrthoDB" id="408631at2759"/>
<dbReference type="EMBL" id="JADBJN010000001">
    <property type="protein sequence ID" value="KAG5682036.1"/>
    <property type="molecule type" value="Genomic_DNA"/>
</dbReference>
<dbReference type="SUPFAM" id="SSF53474">
    <property type="entry name" value="alpha/beta-Hydrolases"/>
    <property type="match status" value="1"/>
</dbReference>
<keyword evidence="3" id="KW-1133">Transmembrane helix</keyword>
<evidence type="ECO:0000256" key="2">
    <source>
        <dbReference type="SAM" id="MobiDB-lite"/>
    </source>
</evidence>
<reference evidence="5" key="1">
    <citation type="submission" date="2021-03" db="EMBL/GenBank/DDBJ databases">
        <title>Chromosome level genome of the anhydrobiotic midge Polypedilum vanderplanki.</title>
        <authorList>
            <person name="Yoshida Y."/>
            <person name="Kikawada T."/>
            <person name="Gusev O."/>
        </authorList>
    </citation>
    <scope>NUCLEOTIDE SEQUENCE</scope>
    <source>
        <strain evidence="5">NIAS01</strain>
        <tissue evidence="5">Whole body or cell culture</tissue>
    </source>
</reference>
<feature type="compositionally biased region" description="Basic and acidic residues" evidence="2">
    <location>
        <begin position="91"/>
        <end position="102"/>
    </location>
</feature>
<keyword evidence="1" id="KW-0325">Glycoprotein</keyword>
<dbReference type="InterPro" id="IPR019819">
    <property type="entry name" value="Carboxylesterase_B_CS"/>
</dbReference>
<evidence type="ECO:0000259" key="4">
    <source>
        <dbReference type="Pfam" id="PF00135"/>
    </source>
</evidence>
<dbReference type="Gene3D" id="3.40.50.1820">
    <property type="entry name" value="alpha/beta hydrolase"/>
    <property type="match status" value="1"/>
</dbReference>
<feature type="compositionally biased region" description="Basic and acidic residues" evidence="2">
    <location>
        <begin position="191"/>
        <end position="201"/>
    </location>
</feature>
<dbReference type="AlphaFoldDB" id="A0A9J6CJ65"/>
<evidence type="ECO:0000256" key="1">
    <source>
        <dbReference type="ARBA" id="ARBA00023180"/>
    </source>
</evidence>
<evidence type="ECO:0000313" key="6">
    <source>
        <dbReference type="Proteomes" id="UP001107558"/>
    </source>
</evidence>